<comment type="caution">
    <text evidence="1">The sequence shown here is derived from an EMBL/GenBank/DDBJ whole genome shotgun (WGS) entry which is preliminary data.</text>
</comment>
<sequence>MSREVCIRSCYRLWRSPRGTTLYILPNAIWCLFDSRMAPRAIQNLPRHQSRSACAEQAQETSLAPRRIARRCTYIKPIVNSYQQGKQSEGWTLTWPEFIYLLMCEGSVLPCRNSPSGVRPCITLNVPRRVQRV</sequence>
<proteinExistence type="predicted"/>
<reference evidence="1 2" key="1">
    <citation type="journal article" date="2024" name="bioRxiv">
        <title>A reference genome for Trichogramma kaykai: A tiny desert-dwelling parasitoid wasp with competing sex-ratio distorters.</title>
        <authorList>
            <person name="Culotta J."/>
            <person name="Lindsey A.R."/>
        </authorList>
    </citation>
    <scope>NUCLEOTIDE SEQUENCE [LARGE SCALE GENOMIC DNA]</scope>
    <source>
        <strain evidence="1 2">KSX58</strain>
    </source>
</reference>
<organism evidence="1 2">
    <name type="scientific">Trichogramma kaykai</name>
    <dbReference type="NCBI Taxonomy" id="54128"/>
    <lineage>
        <taxon>Eukaryota</taxon>
        <taxon>Metazoa</taxon>
        <taxon>Ecdysozoa</taxon>
        <taxon>Arthropoda</taxon>
        <taxon>Hexapoda</taxon>
        <taxon>Insecta</taxon>
        <taxon>Pterygota</taxon>
        <taxon>Neoptera</taxon>
        <taxon>Endopterygota</taxon>
        <taxon>Hymenoptera</taxon>
        <taxon>Apocrita</taxon>
        <taxon>Proctotrupomorpha</taxon>
        <taxon>Chalcidoidea</taxon>
        <taxon>Trichogrammatidae</taxon>
        <taxon>Trichogramma</taxon>
    </lineage>
</organism>
<dbReference type="Proteomes" id="UP001627154">
    <property type="component" value="Unassembled WGS sequence"/>
</dbReference>
<keyword evidence="2" id="KW-1185">Reference proteome</keyword>
<evidence type="ECO:0000313" key="1">
    <source>
        <dbReference type="EMBL" id="KAL3398717.1"/>
    </source>
</evidence>
<accession>A0ABD2X0F1</accession>
<protein>
    <submittedName>
        <fullName evidence="1">Uncharacterized protein</fullName>
    </submittedName>
</protein>
<name>A0ABD2X0F1_9HYME</name>
<dbReference type="AlphaFoldDB" id="A0ABD2X0F1"/>
<gene>
    <name evidence="1" type="ORF">TKK_007843</name>
</gene>
<evidence type="ECO:0000313" key="2">
    <source>
        <dbReference type="Proteomes" id="UP001627154"/>
    </source>
</evidence>
<dbReference type="EMBL" id="JBJJXI010000059">
    <property type="protein sequence ID" value="KAL3398717.1"/>
    <property type="molecule type" value="Genomic_DNA"/>
</dbReference>